<dbReference type="SUPFAM" id="SSF49363">
    <property type="entry name" value="Purple acid phosphatase, N-terminal domain"/>
    <property type="match status" value="1"/>
</dbReference>
<sequence>MVISLVTLFFLSTCALAVINYPVIPDDVSTPVQQRIAIKAPNSISIGWNTYQPLEDACVSYGLSPAALTSRECSFAKSKTYPTSRTHFNVVVLSDLKPTTTYYYRIDSSNSTTEKFVSPRRPGDHAPFTFNAVIDLGVYGTDGFTIEQGSSEHKKRTELAQVDPSLNHTTIARLAATLPSYELIIHPGDFGYADDWFLKPKNLIHGTDAYAAILENFYNQLSPISSTIPYMASPGNHEATCGEIPALSRLCPAGQRNFTDFLTRYGDTMPTVFPSQSSSATARALAEKAHKLALPPFWYSFEYGSMHVVMLDTETDFPNAPDQPGGSAFLNGGPFGKTFDQQLAFLEADLASVDRHVTPWLIVAGHRPWYTTSTSARCAPCQAAFEPLLYRYGVDLAIFGHNHNSQRFNPIYDGVPDPNGLKDPKAPLYIVAGGAGSIEGLAKLENPWGSYKWGYDEDFAFAAIDVKDKKRLGVRFVRSRSGEVLDRVELVKKHKDKFVRQELPV</sequence>
<dbReference type="PANTHER" id="PTHR22953">
    <property type="entry name" value="ACID PHOSPHATASE RELATED"/>
    <property type="match status" value="1"/>
</dbReference>
<accession>A0A2V1EBP8</accession>
<dbReference type="InterPro" id="IPR025733">
    <property type="entry name" value="PAPs_C"/>
</dbReference>
<evidence type="ECO:0000313" key="9">
    <source>
        <dbReference type="Proteomes" id="UP000244855"/>
    </source>
</evidence>
<feature type="chain" id="PRO_5015796457" description="Purple acid phosphatase" evidence="4">
    <location>
        <begin position="18"/>
        <end position="505"/>
    </location>
</feature>
<dbReference type="Gene3D" id="2.60.40.380">
    <property type="entry name" value="Purple acid phosphatase-like, N-terminal"/>
    <property type="match status" value="1"/>
</dbReference>
<feature type="domain" description="Purple acid phosphatase C-terminal" evidence="6">
    <location>
        <begin position="426"/>
        <end position="487"/>
    </location>
</feature>
<dbReference type="PANTHER" id="PTHR22953:SF153">
    <property type="entry name" value="PURPLE ACID PHOSPHATASE"/>
    <property type="match status" value="1"/>
</dbReference>
<evidence type="ECO:0000259" key="7">
    <source>
        <dbReference type="Pfam" id="PF16656"/>
    </source>
</evidence>
<evidence type="ECO:0000259" key="6">
    <source>
        <dbReference type="Pfam" id="PF14008"/>
    </source>
</evidence>
<dbReference type="SUPFAM" id="SSF56300">
    <property type="entry name" value="Metallo-dependent phosphatases"/>
    <property type="match status" value="1"/>
</dbReference>
<dbReference type="InterPro" id="IPR041792">
    <property type="entry name" value="MPP_PAP"/>
</dbReference>
<reference evidence="8 9" key="1">
    <citation type="journal article" date="2018" name="Sci. Rep.">
        <title>Comparative genomics provides insights into the lifestyle and reveals functional heterogeneity of dark septate endophytic fungi.</title>
        <authorList>
            <person name="Knapp D.G."/>
            <person name="Nemeth J.B."/>
            <person name="Barry K."/>
            <person name="Hainaut M."/>
            <person name="Henrissat B."/>
            <person name="Johnson J."/>
            <person name="Kuo A."/>
            <person name="Lim J.H.P."/>
            <person name="Lipzen A."/>
            <person name="Nolan M."/>
            <person name="Ohm R.A."/>
            <person name="Tamas L."/>
            <person name="Grigoriev I.V."/>
            <person name="Spatafora J.W."/>
            <person name="Nagy L.G."/>
            <person name="Kovacs G.M."/>
        </authorList>
    </citation>
    <scope>NUCLEOTIDE SEQUENCE [LARGE SCALE GENOMIC DNA]</scope>
    <source>
        <strain evidence="8 9">DSE2036</strain>
    </source>
</reference>
<organism evidence="8 9">
    <name type="scientific">Periconia macrospinosa</name>
    <dbReference type="NCBI Taxonomy" id="97972"/>
    <lineage>
        <taxon>Eukaryota</taxon>
        <taxon>Fungi</taxon>
        <taxon>Dikarya</taxon>
        <taxon>Ascomycota</taxon>
        <taxon>Pezizomycotina</taxon>
        <taxon>Dothideomycetes</taxon>
        <taxon>Pleosporomycetidae</taxon>
        <taxon>Pleosporales</taxon>
        <taxon>Massarineae</taxon>
        <taxon>Periconiaceae</taxon>
        <taxon>Periconia</taxon>
    </lineage>
</organism>
<dbReference type="GO" id="GO:0003993">
    <property type="term" value="F:acid phosphatase activity"/>
    <property type="evidence" value="ECO:0007669"/>
    <property type="project" value="UniProtKB-EC"/>
</dbReference>
<dbReference type="STRING" id="97972.A0A2V1EBP8"/>
<feature type="domain" description="Calcineurin-like phosphoesterase" evidence="5">
    <location>
        <begin position="179"/>
        <end position="404"/>
    </location>
</feature>
<comment type="catalytic activity">
    <reaction evidence="4">
        <text>a phosphate monoester + H2O = an alcohol + phosphate</text>
        <dbReference type="Rhea" id="RHEA:15017"/>
        <dbReference type="ChEBI" id="CHEBI:15377"/>
        <dbReference type="ChEBI" id="CHEBI:30879"/>
        <dbReference type="ChEBI" id="CHEBI:43474"/>
        <dbReference type="ChEBI" id="CHEBI:67140"/>
        <dbReference type="EC" id="3.1.3.2"/>
    </reaction>
</comment>
<evidence type="ECO:0000256" key="1">
    <source>
        <dbReference type="ARBA" id="ARBA00022729"/>
    </source>
</evidence>
<evidence type="ECO:0000256" key="3">
    <source>
        <dbReference type="ARBA" id="ARBA00023180"/>
    </source>
</evidence>
<dbReference type="Pfam" id="PF16656">
    <property type="entry name" value="Pur_ac_phosph_N"/>
    <property type="match status" value="1"/>
</dbReference>
<dbReference type="CDD" id="cd00839">
    <property type="entry name" value="MPP_PAPs"/>
    <property type="match status" value="1"/>
</dbReference>
<feature type="domain" description="Purple acid phosphatase N-terminal" evidence="7">
    <location>
        <begin position="31"/>
        <end position="114"/>
    </location>
</feature>
<feature type="signal peptide" evidence="4">
    <location>
        <begin position="1"/>
        <end position="17"/>
    </location>
</feature>
<dbReference type="OrthoDB" id="45007at2759"/>
<dbReference type="Pfam" id="PF00149">
    <property type="entry name" value="Metallophos"/>
    <property type="match status" value="1"/>
</dbReference>
<gene>
    <name evidence="8" type="ORF">DM02DRAFT_709468</name>
</gene>
<keyword evidence="3" id="KW-0325">Glycoprotein</keyword>
<dbReference type="EMBL" id="KZ805307">
    <property type="protein sequence ID" value="PVI06800.1"/>
    <property type="molecule type" value="Genomic_DNA"/>
</dbReference>
<keyword evidence="9" id="KW-1185">Reference proteome</keyword>
<dbReference type="GO" id="GO:0046872">
    <property type="term" value="F:metal ion binding"/>
    <property type="evidence" value="ECO:0007669"/>
    <property type="project" value="InterPro"/>
</dbReference>
<name>A0A2V1EBP8_9PLEO</name>
<dbReference type="InterPro" id="IPR008963">
    <property type="entry name" value="Purple_acid_Pase-like_N"/>
</dbReference>
<protein>
    <recommendedName>
        <fullName evidence="4">Purple acid phosphatase</fullName>
        <ecNumber evidence="4">3.1.3.2</ecNumber>
    </recommendedName>
</protein>
<proteinExistence type="inferred from homology"/>
<dbReference type="Pfam" id="PF14008">
    <property type="entry name" value="Metallophos_C"/>
    <property type="match status" value="1"/>
</dbReference>
<evidence type="ECO:0000313" key="8">
    <source>
        <dbReference type="EMBL" id="PVI06800.1"/>
    </source>
</evidence>
<comment type="similarity">
    <text evidence="4">Belongs to the metallophosphoesterase superfamily. Purple acid phosphatase family.</text>
</comment>
<dbReference type="InterPro" id="IPR029052">
    <property type="entry name" value="Metallo-depent_PP-like"/>
</dbReference>
<dbReference type="InterPro" id="IPR039331">
    <property type="entry name" value="PAPs-like"/>
</dbReference>
<evidence type="ECO:0000256" key="4">
    <source>
        <dbReference type="RuleBase" id="RU361203"/>
    </source>
</evidence>
<keyword evidence="2 4" id="KW-0378">Hydrolase</keyword>
<evidence type="ECO:0000256" key="2">
    <source>
        <dbReference type="ARBA" id="ARBA00022801"/>
    </source>
</evidence>
<evidence type="ECO:0000259" key="5">
    <source>
        <dbReference type="Pfam" id="PF00149"/>
    </source>
</evidence>
<dbReference type="InterPro" id="IPR004843">
    <property type="entry name" value="Calcineurin-like_PHP"/>
</dbReference>
<dbReference type="Proteomes" id="UP000244855">
    <property type="component" value="Unassembled WGS sequence"/>
</dbReference>
<dbReference type="AlphaFoldDB" id="A0A2V1EBP8"/>
<dbReference type="Gene3D" id="3.60.21.10">
    <property type="match status" value="1"/>
</dbReference>
<dbReference type="InterPro" id="IPR015914">
    <property type="entry name" value="PAPs_N"/>
</dbReference>
<keyword evidence="1 4" id="KW-0732">Signal</keyword>
<dbReference type="EC" id="3.1.3.2" evidence="4"/>